<evidence type="ECO:0000313" key="2">
    <source>
        <dbReference type="Proteomes" id="UP000267128"/>
    </source>
</evidence>
<dbReference type="Pfam" id="PF10118">
    <property type="entry name" value="Metal_hydrol"/>
    <property type="match status" value="1"/>
</dbReference>
<dbReference type="EMBL" id="RJSE01000003">
    <property type="protein sequence ID" value="RNL65078.1"/>
    <property type="molecule type" value="Genomic_DNA"/>
</dbReference>
<proteinExistence type="predicted"/>
<dbReference type="Proteomes" id="UP000267128">
    <property type="component" value="Unassembled WGS sequence"/>
</dbReference>
<evidence type="ECO:0000313" key="1">
    <source>
        <dbReference type="EMBL" id="RNL65078.1"/>
    </source>
</evidence>
<accession>A0A3N0CNP7</accession>
<reference evidence="1 2" key="1">
    <citation type="submission" date="2018-11" db="EMBL/GenBank/DDBJ databases">
        <authorList>
            <person name="Li F."/>
        </authorList>
    </citation>
    <scope>NUCLEOTIDE SEQUENCE [LARGE SCALE GENOMIC DNA]</scope>
    <source>
        <strain evidence="1 2">Gsoil 097</strain>
    </source>
</reference>
<dbReference type="PIRSF" id="PIRSF007580">
    <property type="entry name" value="UCP07580"/>
    <property type="match status" value="1"/>
</dbReference>
<dbReference type="GO" id="GO:0016787">
    <property type="term" value="F:hydrolase activity"/>
    <property type="evidence" value="ECO:0007669"/>
    <property type="project" value="UniProtKB-KW"/>
</dbReference>
<dbReference type="OrthoDB" id="4760165at2"/>
<dbReference type="PANTHER" id="PTHR39456:SF1">
    <property type="entry name" value="METAL-DEPENDENT HYDROLASE"/>
    <property type="match status" value="1"/>
</dbReference>
<sequence length="297" mass="33825">MKTPKRQEPAKVVLQARDVSWDWSGLPLRWIPGEPFASHLINVMHLLLPEGERWFVKVFSEALPLIKDDQLREEVIGFIGQEGMHASAHQGVQDYFSAHDLDTSTYVHEIEHVFGRLLDDRGLSGRRAEEWLIERLALVAGIEHLTAFLGNWVLNSPALDAAGADARMLDLLRWHGAEEVEHRAVAYDVYMHLDGRYSRRVRTYLVAVGYLGWLWIRGVRALMKADPGLGKKDKPRWRDLFRTKRRGTTPGYWDLISMSWRYLRPGYHPSHEGSTSQAVAYLATSPAALAAEQHGEA</sequence>
<keyword evidence="2" id="KW-1185">Reference proteome</keyword>
<protein>
    <submittedName>
        <fullName evidence="1">Metal-dependent hydrolase</fullName>
    </submittedName>
</protein>
<organism evidence="1 2">
    <name type="scientific">Nocardioides marmoriginsengisoli</name>
    <dbReference type="NCBI Taxonomy" id="661483"/>
    <lineage>
        <taxon>Bacteria</taxon>
        <taxon>Bacillati</taxon>
        <taxon>Actinomycetota</taxon>
        <taxon>Actinomycetes</taxon>
        <taxon>Propionibacteriales</taxon>
        <taxon>Nocardioidaceae</taxon>
        <taxon>Nocardioides</taxon>
    </lineage>
</organism>
<comment type="caution">
    <text evidence="1">The sequence shown here is derived from an EMBL/GenBank/DDBJ whole genome shotgun (WGS) entry which is preliminary data.</text>
</comment>
<dbReference type="AlphaFoldDB" id="A0A3N0CNP7"/>
<dbReference type="InterPro" id="IPR016516">
    <property type="entry name" value="UCP07580"/>
</dbReference>
<gene>
    <name evidence="1" type="ORF">EFK50_03645</name>
</gene>
<name>A0A3N0CNP7_9ACTN</name>
<dbReference type="RefSeq" id="WP_123226181.1">
    <property type="nucleotide sequence ID" value="NZ_RJSE01000003.1"/>
</dbReference>
<keyword evidence="1" id="KW-0378">Hydrolase</keyword>
<dbReference type="PANTHER" id="PTHR39456">
    <property type="entry name" value="METAL-DEPENDENT HYDROLASE"/>
    <property type="match status" value="1"/>
</dbReference>